<reference evidence="2 3" key="1">
    <citation type="journal article" date="2022" name="bioRxiv">
        <title>Genomics of Preaxostyla Flagellates Illuminates Evolutionary Transitions and the Path Towards Mitochondrial Loss.</title>
        <authorList>
            <person name="Novak L.V.F."/>
            <person name="Treitli S.C."/>
            <person name="Pyrih J."/>
            <person name="Halakuc P."/>
            <person name="Pipaliya S.V."/>
            <person name="Vacek V."/>
            <person name="Brzon O."/>
            <person name="Soukal P."/>
            <person name="Eme L."/>
            <person name="Dacks J.B."/>
            <person name="Karnkowska A."/>
            <person name="Elias M."/>
            <person name="Hampl V."/>
        </authorList>
    </citation>
    <scope>NUCLEOTIDE SEQUENCE [LARGE SCALE GENOMIC DNA]</scope>
    <source>
        <strain evidence="2">NAU3</strain>
        <tissue evidence="2">Gut</tissue>
    </source>
</reference>
<accession>A0ABQ9YLV3</accession>
<dbReference type="Pfam" id="PF03399">
    <property type="entry name" value="SAC3_GANP"/>
    <property type="match status" value="1"/>
</dbReference>
<evidence type="ECO:0000259" key="1">
    <source>
        <dbReference type="Pfam" id="PF03399"/>
    </source>
</evidence>
<dbReference type="InterPro" id="IPR045107">
    <property type="entry name" value="SAC3/GANP/THP3"/>
</dbReference>
<dbReference type="PANTHER" id="PTHR12436:SF3">
    <property type="entry name" value="GERMINAL-CENTER ASSOCIATED NUCLEAR PROTEIN"/>
    <property type="match status" value="1"/>
</dbReference>
<keyword evidence="3" id="KW-1185">Reference proteome</keyword>
<evidence type="ECO:0000313" key="3">
    <source>
        <dbReference type="Proteomes" id="UP001281761"/>
    </source>
</evidence>
<comment type="caution">
    <text evidence="2">The sequence shown here is derived from an EMBL/GenBank/DDBJ whole genome shotgun (WGS) entry which is preliminary data.</text>
</comment>
<dbReference type="InterPro" id="IPR005062">
    <property type="entry name" value="SAC3/GANP/THP3_conserved"/>
</dbReference>
<name>A0ABQ9YLV3_9EUKA</name>
<sequence length="307" mass="35540">MNQSFIIGTCDGMCPTEQITERIANKDFHFLECVTGTTSPHRIPIPEKFIKKYERSAASKRFLPETVRTETGLALSITILFRHFSEWYPNEAEIYPFLHDRIRAIHSDVLLQRLYSPQTSNILEQSIIILLLSQQSASIRKDFDWKSHNALLQQLFLTDYDIVSHLICTEPSSVTRTNRLFISYTLLFFSQNTESSVFFLRSVSPCVLRTQELQLGILFLDSLLTQNYYRIVSLIQLSRDPLLHILLSDRLNNLYRSTCSLLKPPHSQSSLLQQKHSPEIESLPSPHCMTSPSVEEVYDYYSLRTNE</sequence>
<dbReference type="Gene3D" id="1.25.40.990">
    <property type="match status" value="1"/>
</dbReference>
<evidence type="ECO:0000313" key="2">
    <source>
        <dbReference type="EMBL" id="KAK2964625.1"/>
    </source>
</evidence>
<gene>
    <name evidence="2" type="ORF">BLNAU_542</name>
</gene>
<feature type="domain" description="SAC3/GANP/THP3 conserved" evidence="1">
    <location>
        <begin position="13"/>
        <end position="253"/>
    </location>
</feature>
<protein>
    <recommendedName>
        <fullName evidence="1">SAC3/GANP/THP3 conserved domain-containing protein</fullName>
    </recommendedName>
</protein>
<proteinExistence type="predicted"/>
<dbReference type="PANTHER" id="PTHR12436">
    <property type="entry name" value="80 KDA MCM3-ASSOCIATED PROTEIN"/>
    <property type="match status" value="1"/>
</dbReference>
<organism evidence="2 3">
    <name type="scientific">Blattamonas nauphoetae</name>
    <dbReference type="NCBI Taxonomy" id="2049346"/>
    <lineage>
        <taxon>Eukaryota</taxon>
        <taxon>Metamonada</taxon>
        <taxon>Preaxostyla</taxon>
        <taxon>Oxymonadida</taxon>
        <taxon>Blattamonas</taxon>
    </lineage>
</organism>
<dbReference type="Proteomes" id="UP001281761">
    <property type="component" value="Unassembled WGS sequence"/>
</dbReference>
<dbReference type="EMBL" id="JARBJD010000002">
    <property type="protein sequence ID" value="KAK2964625.1"/>
    <property type="molecule type" value="Genomic_DNA"/>
</dbReference>